<evidence type="ECO:0000256" key="16">
    <source>
        <dbReference type="NCBIfam" id="TIGR00593"/>
    </source>
</evidence>
<dbReference type="SMART" id="SM00482">
    <property type="entry name" value="POLAc"/>
    <property type="match status" value="1"/>
</dbReference>
<dbReference type="Pfam" id="PF01612">
    <property type="entry name" value="DNA_pol_A_exo1"/>
    <property type="match status" value="1"/>
</dbReference>
<name>A0A3N2DGN5_9GAMM</name>
<dbReference type="NCBIfam" id="NF004397">
    <property type="entry name" value="PRK05755.1"/>
    <property type="match status" value="1"/>
</dbReference>
<dbReference type="GO" id="GO:0008409">
    <property type="term" value="F:5'-3' exonuclease activity"/>
    <property type="evidence" value="ECO:0007669"/>
    <property type="project" value="UniProtKB-UniRule"/>
</dbReference>
<dbReference type="Pfam" id="PF02739">
    <property type="entry name" value="5_3_exonuc_N"/>
    <property type="match status" value="1"/>
</dbReference>
<dbReference type="InterPro" id="IPR002298">
    <property type="entry name" value="DNA_polymerase_A"/>
</dbReference>
<evidence type="ECO:0000256" key="15">
    <source>
        <dbReference type="ARBA" id="ARBA00049244"/>
    </source>
</evidence>
<dbReference type="SMART" id="SM00474">
    <property type="entry name" value="35EXOc"/>
    <property type="match status" value="1"/>
</dbReference>
<dbReference type="InterPro" id="IPR029060">
    <property type="entry name" value="PIN-like_dom_sf"/>
</dbReference>
<dbReference type="Pfam" id="PF01367">
    <property type="entry name" value="5_3_exonuc"/>
    <property type="match status" value="1"/>
</dbReference>
<evidence type="ECO:0000259" key="19">
    <source>
        <dbReference type="SMART" id="SM00475"/>
    </source>
</evidence>
<dbReference type="Gene3D" id="3.40.50.1010">
    <property type="entry name" value="5'-nuclease"/>
    <property type="match status" value="1"/>
</dbReference>
<dbReference type="FunFam" id="1.10.150.20:FF:000003">
    <property type="entry name" value="DNA polymerase I"/>
    <property type="match status" value="1"/>
</dbReference>
<comment type="similarity">
    <text evidence="1 17">Belongs to the DNA polymerase type-A family.</text>
</comment>
<dbReference type="Gene3D" id="1.10.150.20">
    <property type="entry name" value="5' to 3' exonuclease, C-terminal subdomain"/>
    <property type="match status" value="2"/>
</dbReference>
<dbReference type="CDD" id="cd09859">
    <property type="entry name" value="PIN_53EXO"/>
    <property type="match status" value="1"/>
</dbReference>
<accession>A0A3N2DGN5</accession>
<dbReference type="InterPro" id="IPR001098">
    <property type="entry name" value="DNA-dir_DNA_pol_A_palm_dom"/>
</dbReference>
<dbReference type="NCBIfam" id="TIGR00593">
    <property type="entry name" value="pola"/>
    <property type="match status" value="1"/>
</dbReference>
<keyword evidence="11 17" id="KW-0269">Exonuclease</keyword>
<dbReference type="SUPFAM" id="SSF53098">
    <property type="entry name" value="Ribonuclease H-like"/>
    <property type="match status" value="1"/>
</dbReference>
<dbReference type="SMART" id="SM00475">
    <property type="entry name" value="53EXOc"/>
    <property type="match status" value="1"/>
</dbReference>
<dbReference type="CDD" id="cd09898">
    <property type="entry name" value="H3TH_53EXO"/>
    <property type="match status" value="1"/>
</dbReference>
<feature type="domain" description="5'-3' exonuclease" evidence="19">
    <location>
        <begin position="7"/>
        <end position="268"/>
    </location>
</feature>
<dbReference type="PANTHER" id="PTHR10133">
    <property type="entry name" value="DNA POLYMERASE I"/>
    <property type="match status" value="1"/>
</dbReference>
<dbReference type="FunFam" id="3.30.420.10:FF:000026">
    <property type="entry name" value="DNA polymerase I"/>
    <property type="match status" value="1"/>
</dbReference>
<keyword evidence="14 17" id="KW-0234">DNA repair</keyword>
<dbReference type="InterPro" id="IPR002562">
    <property type="entry name" value="3'-5'_exonuclease_dom"/>
</dbReference>
<dbReference type="PROSITE" id="PS00447">
    <property type="entry name" value="DNA_POLYMERASE_A"/>
    <property type="match status" value="1"/>
</dbReference>
<comment type="catalytic activity">
    <reaction evidence="15 17">
        <text>DNA(n) + a 2'-deoxyribonucleoside 5'-triphosphate = DNA(n+1) + diphosphate</text>
        <dbReference type="Rhea" id="RHEA:22508"/>
        <dbReference type="Rhea" id="RHEA-COMP:17339"/>
        <dbReference type="Rhea" id="RHEA-COMP:17340"/>
        <dbReference type="ChEBI" id="CHEBI:33019"/>
        <dbReference type="ChEBI" id="CHEBI:61560"/>
        <dbReference type="ChEBI" id="CHEBI:173112"/>
        <dbReference type="EC" id="2.7.7.7"/>
    </reaction>
</comment>
<dbReference type="Gene3D" id="3.30.70.370">
    <property type="match status" value="1"/>
</dbReference>
<dbReference type="SMART" id="SM00279">
    <property type="entry name" value="HhH2"/>
    <property type="match status" value="1"/>
</dbReference>
<keyword evidence="9 17" id="KW-0227">DNA damage</keyword>
<organism evidence="21 22">
    <name type="scientific">Sinobacterium caligoides</name>
    <dbReference type="NCBI Taxonomy" id="933926"/>
    <lineage>
        <taxon>Bacteria</taxon>
        <taxon>Pseudomonadati</taxon>
        <taxon>Pseudomonadota</taxon>
        <taxon>Gammaproteobacteria</taxon>
        <taxon>Cellvibrionales</taxon>
        <taxon>Spongiibacteraceae</taxon>
        <taxon>Sinobacterium</taxon>
    </lineage>
</organism>
<dbReference type="Proteomes" id="UP000275394">
    <property type="component" value="Unassembled WGS sequence"/>
</dbReference>
<dbReference type="CDD" id="cd08637">
    <property type="entry name" value="DNA_pol_A_pol_I_C"/>
    <property type="match status" value="1"/>
</dbReference>
<dbReference type="InterPro" id="IPR020045">
    <property type="entry name" value="DNA_polI_H3TH"/>
</dbReference>
<dbReference type="PANTHER" id="PTHR10133:SF27">
    <property type="entry name" value="DNA POLYMERASE NU"/>
    <property type="match status" value="1"/>
</dbReference>
<keyword evidence="10 17" id="KW-0378">Hydrolase</keyword>
<keyword evidence="12 17" id="KW-0239">DNA-directed DNA polymerase</keyword>
<evidence type="ECO:0000313" key="21">
    <source>
        <dbReference type="EMBL" id="ROR98966.1"/>
    </source>
</evidence>
<keyword evidence="8" id="KW-0540">Nuclease</keyword>
<evidence type="ECO:0000259" key="20">
    <source>
        <dbReference type="SMART" id="SM00482"/>
    </source>
</evidence>
<comment type="caution">
    <text evidence="21">The sequence shown here is derived from an EMBL/GenBank/DDBJ whole genome shotgun (WGS) entry which is preliminary data.</text>
</comment>
<dbReference type="InterPro" id="IPR043502">
    <property type="entry name" value="DNA/RNA_pol_sf"/>
</dbReference>
<dbReference type="AlphaFoldDB" id="A0A3N2DGN5"/>
<dbReference type="FunFam" id="1.20.1060.10:FF:000001">
    <property type="entry name" value="DNA polymerase I"/>
    <property type="match status" value="1"/>
</dbReference>
<dbReference type="FunFam" id="1.10.150.20:FF:000002">
    <property type="entry name" value="DNA polymerase I"/>
    <property type="match status" value="1"/>
</dbReference>
<dbReference type="InterPro" id="IPR036397">
    <property type="entry name" value="RNaseH_sf"/>
</dbReference>
<dbReference type="GO" id="GO:0003677">
    <property type="term" value="F:DNA binding"/>
    <property type="evidence" value="ECO:0007669"/>
    <property type="project" value="UniProtKB-UniRule"/>
</dbReference>
<evidence type="ECO:0000256" key="13">
    <source>
        <dbReference type="ARBA" id="ARBA00023125"/>
    </source>
</evidence>
<dbReference type="SUPFAM" id="SSF56672">
    <property type="entry name" value="DNA/RNA polymerases"/>
    <property type="match status" value="1"/>
</dbReference>
<dbReference type="EC" id="2.7.7.7" evidence="3 16"/>
<sequence length="928" mass="101970">MENTSQAPLVLVDGSSYLYRAYHALPPLTNSKGQATGAIKGVINMLRRLLRDHPGSQCVVVFDAKGKTFRDEMYPQYKAQRPPMPDDLRSQIEPIHSIIKAMGFPIIMESGVEADDVIGTLAAQATALQMPVIVSTGDKDMAQLVNAHVTLVNTMTDTVMDPAGVVSKFGVGPELIIDFLALMGDKVDNIPGVAGVGEKTATALLQGIGSLEQIYANLDAIKELSFRGAKTMKAKLEKERDNAEMSYKLATIKCDVELDCTPDSLAMVSPDQVALRAAFEELEFRSWVKELDDPAAVQQPAAKKAKSSASTTAVSEESTIALPTGPSTTDYQTILCAAEFDVWLAKLKASSLFAFDTETTSLNYMEARIVGVSFAVEEGCAAYVPFGHDYVGAPEQLSEELVLGKLQPLLEDENCHKVGQNLKYDRHVLRNHGIELRGIAFDTMLESYVLNSVGSRHNMDALASKYLGVETTHYEDIAGKGVKQLSFNQVSLEMAGPYAAEDADITLRLHHVLYPQLQQQPKLLSLFSELEMPLLALLGDIEANGTLIDSDMLLRQSQQLGERMAELKQKAYELAGQEFNLGSPKQLGEILFEKLELPVIKKTPKGKPSTAEEVLVELALDYPLPKVIIEYRGLSKLKSTYTDKLPEMVCAASGRIHTSYHQAVTATGRLSSSDPNLQNIPIRSGEGRRIRHAFVARDGYQLVAADYSQVELRIMAHLSGDEGLQRAFAKGLDVHRATASEVFAIDVDEVSDDQRRSAKAINFGLIYGMSAFGLAKQLNIPRGQAGDYIERYFERYPGVQQYMTDIKAQAQAQGYVETLRGRRLYLPEINARGMRKQAAERTAINAPMQGTAADIIKQAMLDVDRWLRDEAVDAQIIMQVHDELVLEVKAELVEQVSAELKSVMQRAVSLSVPLIVDVGCGENWEQAH</sequence>
<dbReference type="GO" id="GO:0003887">
    <property type="term" value="F:DNA-directed DNA polymerase activity"/>
    <property type="evidence" value="ECO:0007669"/>
    <property type="project" value="UniProtKB-UniRule"/>
</dbReference>
<evidence type="ECO:0000256" key="4">
    <source>
        <dbReference type="ARBA" id="ARBA00020311"/>
    </source>
</evidence>
<dbReference type="InterPro" id="IPR012337">
    <property type="entry name" value="RNaseH-like_sf"/>
</dbReference>
<dbReference type="FunFam" id="3.40.50.1010:FF:000001">
    <property type="entry name" value="DNA polymerase I"/>
    <property type="match status" value="1"/>
</dbReference>
<evidence type="ECO:0000256" key="9">
    <source>
        <dbReference type="ARBA" id="ARBA00022763"/>
    </source>
</evidence>
<evidence type="ECO:0000256" key="1">
    <source>
        <dbReference type="ARBA" id="ARBA00007705"/>
    </source>
</evidence>
<dbReference type="PRINTS" id="PR00868">
    <property type="entry name" value="DNAPOLI"/>
</dbReference>
<evidence type="ECO:0000256" key="2">
    <source>
        <dbReference type="ARBA" id="ARBA00011541"/>
    </source>
</evidence>
<evidence type="ECO:0000256" key="11">
    <source>
        <dbReference type="ARBA" id="ARBA00022839"/>
    </source>
</evidence>
<comment type="function">
    <text evidence="17">In addition to polymerase activity, this DNA polymerase exhibits 3'-5' and 5'-3' exonuclease activity.</text>
</comment>
<evidence type="ECO:0000256" key="10">
    <source>
        <dbReference type="ARBA" id="ARBA00022801"/>
    </source>
</evidence>
<feature type="domain" description="DNA-directed DNA polymerase family A palm" evidence="20">
    <location>
        <begin position="687"/>
        <end position="892"/>
    </location>
</feature>
<dbReference type="RefSeq" id="WP_211333728.1">
    <property type="nucleotide sequence ID" value="NZ_RKHR01000006.1"/>
</dbReference>
<reference evidence="21 22" key="1">
    <citation type="submission" date="2018-11" db="EMBL/GenBank/DDBJ databases">
        <title>Genomic Encyclopedia of Type Strains, Phase IV (KMG-IV): sequencing the most valuable type-strain genomes for metagenomic binning, comparative biology and taxonomic classification.</title>
        <authorList>
            <person name="Goeker M."/>
        </authorList>
    </citation>
    <scope>NUCLEOTIDE SEQUENCE [LARGE SCALE GENOMIC DNA]</scope>
    <source>
        <strain evidence="21 22">DSM 100316</strain>
    </source>
</reference>
<proteinExistence type="inferred from homology"/>
<evidence type="ECO:0000256" key="12">
    <source>
        <dbReference type="ARBA" id="ARBA00022932"/>
    </source>
</evidence>
<dbReference type="EMBL" id="RKHR01000006">
    <property type="protein sequence ID" value="ROR98966.1"/>
    <property type="molecule type" value="Genomic_DNA"/>
</dbReference>
<dbReference type="CDD" id="cd06139">
    <property type="entry name" value="DNA_polA_I_Ecoli_like_exo"/>
    <property type="match status" value="1"/>
</dbReference>
<dbReference type="GO" id="GO:0006261">
    <property type="term" value="P:DNA-templated DNA replication"/>
    <property type="evidence" value="ECO:0007669"/>
    <property type="project" value="UniProtKB-UniRule"/>
</dbReference>
<comment type="subunit">
    <text evidence="2">Single-chain monomer with multiple functions.</text>
</comment>
<dbReference type="InterPro" id="IPR002421">
    <property type="entry name" value="5-3_exonuclease"/>
</dbReference>
<dbReference type="GO" id="GO:0008408">
    <property type="term" value="F:3'-5' exonuclease activity"/>
    <property type="evidence" value="ECO:0007669"/>
    <property type="project" value="UniProtKB-UniRule"/>
</dbReference>
<protein>
    <recommendedName>
        <fullName evidence="4 16">DNA polymerase I</fullName>
        <ecNumber evidence="3 16">2.7.7.7</ecNumber>
    </recommendedName>
</protein>
<evidence type="ECO:0000313" key="22">
    <source>
        <dbReference type="Proteomes" id="UP000275394"/>
    </source>
</evidence>
<keyword evidence="6 17" id="KW-0548">Nucleotidyltransferase</keyword>
<evidence type="ECO:0000256" key="14">
    <source>
        <dbReference type="ARBA" id="ARBA00023204"/>
    </source>
</evidence>
<keyword evidence="22" id="KW-1185">Reference proteome</keyword>
<dbReference type="Gene3D" id="3.30.420.10">
    <property type="entry name" value="Ribonuclease H-like superfamily/Ribonuclease H"/>
    <property type="match status" value="1"/>
</dbReference>
<dbReference type="Gene3D" id="1.20.1060.10">
    <property type="entry name" value="Taq DNA Polymerase, Chain T, domain 4"/>
    <property type="match status" value="1"/>
</dbReference>
<dbReference type="InterPro" id="IPR036279">
    <property type="entry name" value="5-3_exonuclease_C_sf"/>
</dbReference>
<dbReference type="InterPro" id="IPR018320">
    <property type="entry name" value="DNA_polymerase_1"/>
</dbReference>
<evidence type="ECO:0000256" key="6">
    <source>
        <dbReference type="ARBA" id="ARBA00022695"/>
    </source>
</evidence>
<feature type="domain" description="3'-5' exonuclease" evidence="18">
    <location>
        <begin position="331"/>
        <end position="518"/>
    </location>
</feature>
<dbReference type="SUPFAM" id="SSF47807">
    <property type="entry name" value="5' to 3' exonuclease, C-terminal subdomain"/>
    <property type="match status" value="1"/>
</dbReference>
<keyword evidence="5 17" id="KW-0808">Transferase</keyword>
<gene>
    <name evidence="17" type="primary">polA</name>
    <name evidence="21" type="ORF">EDC56_3206</name>
</gene>
<keyword evidence="13 17" id="KW-0238">DNA-binding</keyword>
<evidence type="ECO:0000256" key="7">
    <source>
        <dbReference type="ARBA" id="ARBA00022705"/>
    </source>
</evidence>
<evidence type="ECO:0000259" key="18">
    <source>
        <dbReference type="SMART" id="SM00474"/>
    </source>
</evidence>
<dbReference type="GO" id="GO:0006302">
    <property type="term" value="P:double-strand break repair"/>
    <property type="evidence" value="ECO:0007669"/>
    <property type="project" value="TreeGrafter"/>
</dbReference>
<dbReference type="InterPro" id="IPR020046">
    <property type="entry name" value="5-3_exonucl_a-hlix_arch_N"/>
</dbReference>
<evidence type="ECO:0000256" key="8">
    <source>
        <dbReference type="ARBA" id="ARBA00022722"/>
    </source>
</evidence>
<dbReference type="Pfam" id="PF00476">
    <property type="entry name" value="DNA_pol_A"/>
    <property type="match status" value="1"/>
</dbReference>
<keyword evidence="7 17" id="KW-0235">DNA replication</keyword>
<dbReference type="InterPro" id="IPR008918">
    <property type="entry name" value="HhH2"/>
</dbReference>
<evidence type="ECO:0000256" key="17">
    <source>
        <dbReference type="RuleBase" id="RU004460"/>
    </source>
</evidence>
<evidence type="ECO:0000256" key="3">
    <source>
        <dbReference type="ARBA" id="ARBA00012417"/>
    </source>
</evidence>
<dbReference type="InterPro" id="IPR019760">
    <property type="entry name" value="DNA-dir_DNA_pol_A_CS"/>
</dbReference>
<dbReference type="SUPFAM" id="SSF88723">
    <property type="entry name" value="PIN domain-like"/>
    <property type="match status" value="1"/>
</dbReference>
<evidence type="ECO:0000256" key="5">
    <source>
        <dbReference type="ARBA" id="ARBA00022679"/>
    </source>
</evidence>